<dbReference type="AlphaFoldDB" id="A0A1X7U9M0"/>
<organism evidence="1">
    <name type="scientific">Amphimedon queenslandica</name>
    <name type="common">Sponge</name>
    <dbReference type="NCBI Taxonomy" id="400682"/>
    <lineage>
        <taxon>Eukaryota</taxon>
        <taxon>Metazoa</taxon>
        <taxon>Porifera</taxon>
        <taxon>Demospongiae</taxon>
        <taxon>Heteroscleromorpha</taxon>
        <taxon>Haplosclerida</taxon>
        <taxon>Niphatidae</taxon>
        <taxon>Amphimedon</taxon>
    </lineage>
</organism>
<protein>
    <submittedName>
        <fullName evidence="1">Uncharacterized protein</fullName>
    </submittedName>
</protein>
<dbReference type="EnsemblMetazoa" id="Aqu2.1.24179_001">
    <property type="protein sequence ID" value="Aqu2.1.24179_001"/>
    <property type="gene ID" value="Aqu2.1.24179"/>
</dbReference>
<proteinExistence type="predicted"/>
<accession>A0A1X7U9M0</accession>
<evidence type="ECO:0000313" key="1">
    <source>
        <dbReference type="EnsemblMetazoa" id="Aqu2.1.24179_001"/>
    </source>
</evidence>
<name>A0A1X7U9M0_AMPQE</name>
<sequence length="23" mass="2590">EPSSCDLHVAGNLYKLHNRVSHL</sequence>
<dbReference type="InParanoid" id="A0A1X7U9M0"/>
<reference evidence="1" key="1">
    <citation type="submission" date="2017-05" db="UniProtKB">
        <authorList>
            <consortium name="EnsemblMetazoa"/>
        </authorList>
    </citation>
    <scope>IDENTIFICATION</scope>
</reference>